<accession>A0ABR1G1S2</accession>
<sequence>MVVPPALDEDVEALRLKLEAVGSGAPAGGCTPAHLKALAAAARGAAARLEEDEIRARRAPRARARKPARADSDSDSDEGEAAPLDADLVATLRAEGAARFKDKAYGDAAKAWGKAAKHLKAARQPDAKLSAKLLSNLAAAQLAEDKFVAAAHNAAESVAADVCWWKGHWYRGQALLKMARNKPPSLAMSERLEQAIAAFKACRKAPSLPEAKRSDVDAELKSAEALMMHMTSVCKQQ</sequence>
<dbReference type="InterPro" id="IPR011990">
    <property type="entry name" value="TPR-like_helical_dom_sf"/>
</dbReference>
<comment type="caution">
    <text evidence="2">The sequence shown here is derived from an EMBL/GenBank/DDBJ whole genome shotgun (WGS) entry which is preliminary data.</text>
</comment>
<dbReference type="Gene3D" id="1.25.40.10">
    <property type="entry name" value="Tetratricopeptide repeat domain"/>
    <property type="match status" value="1"/>
</dbReference>
<gene>
    <name evidence="2" type="ORF">SO694_00013362</name>
</gene>
<organism evidence="2 3">
    <name type="scientific">Aureococcus anophagefferens</name>
    <name type="common">Harmful bloom alga</name>
    <dbReference type="NCBI Taxonomy" id="44056"/>
    <lineage>
        <taxon>Eukaryota</taxon>
        <taxon>Sar</taxon>
        <taxon>Stramenopiles</taxon>
        <taxon>Ochrophyta</taxon>
        <taxon>Pelagophyceae</taxon>
        <taxon>Pelagomonadales</taxon>
        <taxon>Pelagomonadaceae</taxon>
        <taxon>Aureococcus</taxon>
    </lineage>
</organism>
<proteinExistence type="predicted"/>
<protein>
    <submittedName>
        <fullName evidence="2">Uncharacterized protein</fullName>
    </submittedName>
</protein>
<keyword evidence="3" id="KW-1185">Reference proteome</keyword>
<evidence type="ECO:0000256" key="1">
    <source>
        <dbReference type="SAM" id="MobiDB-lite"/>
    </source>
</evidence>
<dbReference type="SUPFAM" id="SSF48452">
    <property type="entry name" value="TPR-like"/>
    <property type="match status" value="1"/>
</dbReference>
<evidence type="ECO:0000313" key="3">
    <source>
        <dbReference type="Proteomes" id="UP001363151"/>
    </source>
</evidence>
<name>A0ABR1G1S2_AURAN</name>
<reference evidence="2 3" key="1">
    <citation type="submission" date="2024-03" db="EMBL/GenBank/DDBJ databases">
        <title>Aureococcus anophagefferens CCMP1851 and Kratosvirus quantuckense: Draft genome of a second virus-susceptible host strain in the model system.</title>
        <authorList>
            <person name="Chase E."/>
            <person name="Truchon A.R."/>
            <person name="Schepens W."/>
            <person name="Wilhelm S.W."/>
        </authorList>
    </citation>
    <scope>NUCLEOTIDE SEQUENCE [LARGE SCALE GENOMIC DNA]</scope>
    <source>
        <strain evidence="2 3">CCMP1851</strain>
    </source>
</reference>
<evidence type="ECO:0000313" key="2">
    <source>
        <dbReference type="EMBL" id="KAK7242252.1"/>
    </source>
</evidence>
<feature type="region of interest" description="Disordered" evidence="1">
    <location>
        <begin position="48"/>
        <end position="83"/>
    </location>
</feature>
<dbReference type="EMBL" id="JBBJCI010000146">
    <property type="protein sequence ID" value="KAK7242252.1"/>
    <property type="molecule type" value="Genomic_DNA"/>
</dbReference>
<feature type="compositionally biased region" description="Basic residues" evidence="1">
    <location>
        <begin position="57"/>
        <end position="67"/>
    </location>
</feature>
<dbReference type="Proteomes" id="UP001363151">
    <property type="component" value="Unassembled WGS sequence"/>
</dbReference>